<evidence type="ECO:0000313" key="1">
    <source>
        <dbReference type="EMBL" id="KAJ8107640.1"/>
    </source>
</evidence>
<proteinExistence type="predicted"/>
<protein>
    <submittedName>
        <fullName evidence="1">Uncharacterized protein</fullName>
    </submittedName>
</protein>
<comment type="caution">
    <text evidence="1">The sequence shown here is derived from an EMBL/GenBank/DDBJ whole genome shotgun (WGS) entry which is preliminary data.</text>
</comment>
<sequence length="309" mass="33010">MQEHDDTAAYLGLGKGHWEASAAPSFCTVLDRGNAQLERIEASTGVSLASSLPPSCVGGSDWLLVHEAATSPVATICKGTVPTLARRCVSTRHDDSVLHFACSAFSDRSLPVLPRRKKVLSGWPQISRAALTLPLRRDFVFCPHPACIRIRTAPLDPRAPRMLMASPAAQPFTSVDTTTQGPHKDEVESPSISVTNALARYERRFNARGPRGMARLVGRKHASAARRRPADQRRAPHVFSAAGRKCGPEESHSYTPAAGAWPVASRMAHKSTARAVSTGAGSVGTRCGQEGRPPHNMGKEETSGAAEGD</sequence>
<evidence type="ECO:0000313" key="2">
    <source>
        <dbReference type="Proteomes" id="UP001153331"/>
    </source>
</evidence>
<reference evidence="1" key="1">
    <citation type="submission" date="2022-11" db="EMBL/GenBank/DDBJ databases">
        <title>Genome Sequence of Boeremia exigua.</title>
        <authorList>
            <person name="Buettner E."/>
        </authorList>
    </citation>
    <scope>NUCLEOTIDE SEQUENCE</scope>
    <source>
        <strain evidence="1">CU02</strain>
    </source>
</reference>
<gene>
    <name evidence="1" type="ORF">OPT61_g8725</name>
</gene>
<organism evidence="1 2">
    <name type="scientific">Boeremia exigua</name>
    <dbReference type="NCBI Taxonomy" id="749465"/>
    <lineage>
        <taxon>Eukaryota</taxon>
        <taxon>Fungi</taxon>
        <taxon>Dikarya</taxon>
        <taxon>Ascomycota</taxon>
        <taxon>Pezizomycotina</taxon>
        <taxon>Dothideomycetes</taxon>
        <taxon>Pleosporomycetidae</taxon>
        <taxon>Pleosporales</taxon>
        <taxon>Pleosporineae</taxon>
        <taxon>Didymellaceae</taxon>
        <taxon>Boeremia</taxon>
    </lineage>
</organism>
<accession>A0ACC2HXN7</accession>
<dbReference type="EMBL" id="JAPHNI010000887">
    <property type="protein sequence ID" value="KAJ8107640.1"/>
    <property type="molecule type" value="Genomic_DNA"/>
</dbReference>
<dbReference type="Proteomes" id="UP001153331">
    <property type="component" value="Unassembled WGS sequence"/>
</dbReference>
<name>A0ACC2HXN7_9PLEO</name>
<keyword evidence="2" id="KW-1185">Reference proteome</keyword>